<dbReference type="InterPro" id="IPR038607">
    <property type="entry name" value="PhoD-like_sf"/>
</dbReference>
<gene>
    <name evidence="2" type="ORF">GNI_142020</name>
</gene>
<dbReference type="VEuPathDB" id="CryptoDB:GNI_142020"/>
<dbReference type="PANTHER" id="PTHR37031:SF2">
    <property type="entry name" value="PHOD-LIKE PHOSPHATASE METALLOPHOSPHATASE DOMAIN-CONTAINING PROTEIN"/>
    <property type="match status" value="1"/>
</dbReference>
<dbReference type="Proteomes" id="UP000019763">
    <property type="component" value="Unassembled WGS sequence"/>
</dbReference>
<accession>A0A023B069</accession>
<dbReference type="OrthoDB" id="2419400at2759"/>
<feature type="region of interest" description="Disordered" evidence="1">
    <location>
        <begin position="1"/>
        <end position="71"/>
    </location>
</feature>
<dbReference type="PANTHER" id="PTHR37031">
    <property type="entry name" value="METALLOPHOSPHATASE BINDING DOMAIN PROTEIN"/>
    <property type="match status" value="1"/>
</dbReference>
<protein>
    <submittedName>
        <fullName evidence="2">Uncharacterized protein</fullName>
    </submittedName>
</protein>
<evidence type="ECO:0000313" key="3">
    <source>
        <dbReference type="Proteomes" id="UP000019763"/>
    </source>
</evidence>
<evidence type="ECO:0000256" key="1">
    <source>
        <dbReference type="SAM" id="MobiDB-lite"/>
    </source>
</evidence>
<dbReference type="AlphaFoldDB" id="A0A023B069"/>
<dbReference type="GeneID" id="22915034"/>
<comment type="caution">
    <text evidence="2">The sequence shown here is derived from an EMBL/GenBank/DDBJ whole genome shotgun (WGS) entry which is preliminary data.</text>
</comment>
<reference evidence="2" key="1">
    <citation type="submission" date="2013-12" db="EMBL/GenBank/DDBJ databases">
        <authorList>
            <person name="Omoto C.K."/>
            <person name="Sibley D."/>
            <person name="Venepally P."/>
            <person name="Hadjithomas M."/>
            <person name="Karamycheva S."/>
            <person name="Brunk B."/>
            <person name="Roos D."/>
            <person name="Caler E."/>
            <person name="Lorenzi H."/>
        </authorList>
    </citation>
    <scope>NUCLEOTIDE SEQUENCE</scope>
</reference>
<dbReference type="Gene3D" id="3.60.21.70">
    <property type="entry name" value="PhoD-like phosphatase"/>
    <property type="match status" value="1"/>
</dbReference>
<proteinExistence type="predicted"/>
<name>A0A023B069_GRENI</name>
<sequence>MSLRRCLVPGGEGEDRYSSSYTSSKSSSASSMPSNAVHVRQREDRPFVGTNPGAASAYNPGTAYNPGAAYNPPAGSYNPGGSAYNPGAYNPGSYNPGTGGYTSAVPPYAGGDQYTTSSGSSSSYSSSEAQLDTANILEEYEQKALDKVSAPPNASLLYEPKRPFTPFVSVGPIIGMVSETIARVLIETSADVEVKCFLTDAHGVQHGVSQVCEKNTPAVFVFEELRAGTKYRVSFNIPVPGVVSSALTTLPPNWGSATAPARIAAVSNHDLRAIAGTAAGSGKDVWRTLYKDHKAGTAKAGKGGCCTRPRGTVEDGVGSTQGSVSGSAYNAMGAGSSRGNDGYGAANSTTLGDSVAGKFDYLLLLGNLVYVDSSDYVETKEGRLPTEENDAAFLDGLELVEDLSPSQFGDVEDKVLEMFRNVYRDTLTHPTLRHVLANVPCLSLPGDMELGLCMDDDADKPRNFVHACAYKVYNEYFRALFEEVGDGQGGEIMIGQAYHFHAFGDVGFMLLDCKAQPLFHRSSKHVHETPFLGYRQWADIDYALSESGYLSLCRTIVVASVTPIVLAPESVWLTGSVERQMELLATWACADGVDEASLLLSKLNDWKHRKDSREVVLMCGNPVNGGVTIITDSRYAGNRGTLKQITAGPIAVKQHKGVSKLQGSLTNNAVGVYHKFHHSQLCNKNSYGTLQLVIDKDLGTQVTARVVAA</sequence>
<keyword evidence="3" id="KW-1185">Reference proteome</keyword>
<evidence type="ECO:0000313" key="2">
    <source>
        <dbReference type="EMBL" id="EZG44982.1"/>
    </source>
</evidence>
<organism evidence="2 3">
    <name type="scientific">Gregarina niphandrodes</name>
    <name type="common">Septate eugregarine</name>
    <dbReference type="NCBI Taxonomy" id="110365"/>
    <lineage>
        <taxon>Eukaryota</taxon>
        <taxon>Sar</taxon>
        <taxon>Alveolata</taxon>
        <taxon>Apicomplexa</taxon>
        <taxon>Conoidasida</taxon>
        <taxon>Gregarinasina</taxon>
        <taxon>Eugregarinorida</taxon>
        <taxon>Gregarinidae</taxon>
        <taxon>Gregarina</taxon>
    </lineage>
</organism>
<feature type="compositionally biased region" description="Low complexity" evidence="1">
    <location>
        <begin position="18"/>
        <end position="34"/>
    </location>
</feature>
<dbReference type="RefSeq" id="XP_011132608.1">
    <property type="nucleotide sequence ID" value="XM_011134306.1"/>
</dbReference>
<dbReference type="EMBL" id="AFNH02001050">
    <property type="protein sequence ID" value="EZG44982.1"/>
    <property type="molecule type" value="Genomic_DNA"/>
</dbReference>